<gene>
    <name evidence="1" type="ORF">J2851_000789</name>
</gene>
<organism evidence="1 2">
    <name type="scientific">Azospirillum rugosum</name>
    <dbReference type="NCBI Taxonomy" id="416170"/>
    <lineage>
        <taxon>Bacteria</taxon>
        <taxon>Pseudomonadati</taxon>
        <taxon>Pseudomonadota</taxon>
        <taxon>Alphaproteobacteria</taxon>
        <taxon>Rhodospirillales</taxon>
        <taxon>Azospirillaceae</taxon>
        <taxon>Azospirillum</taxon>
    </lineage>
</organism>
<dbReference type="EMBL" id="JAGINP010000002">
    <property type="protein sequence ID" value="MBP2291047.1"/>
    <property type="molecule type" value="Genomic_DNA"/>
</dbReference>
<evidence type="ECO:0000313" key="2">
    <source>
        <dbReference type="Proteomes" id="UP000781958"/>
    </source>
</evidence>
<dbReference type="RefSeq" id="WP_209764282.1">
    <property type="nucleotide sequence ID" value="NZ_JAGINP010000002.1"/>
</dbReference>
<accession>A0ABS4SEN6</accession>
<proteinExistence type="predicted"/>
<comment type="caution">
    <text evidence="1">The sequence shown here is derived from an EMBL/GenBank/DDBJ whole genome shotgun (WGS) entry which is preliminary data.</text>
</comment>
<protein>
    <submittedName>
        <fullName evidence="1">Uncharacterized protein</fullName>
    </submittedName>
</protein>
<name>A0ABS4SEN6_9PROT</name>
<evidence type="ECO:0000313" key="1">
    <source>
        <dbReference type="EMBL" id="MBP2291047.1"/>
    </source>
</evidence>
<keyword evidence="2" id="KW-1185">Reference proteome</keyword>
<dbReference type="Proteomes" id="UP000781958">
    <property type="component" value="Unassembled WGS sequence"/>
</dbReference>
<sequence>MAPRSVSFDRVVRTIIQGAEQTVQRALVDRVKRELGRVEAEARPDSHERWIDRHRGAPIEAISPYGVAYFEFSYIPTIIGFAASLLRESSPVDFVNPDDKVYRDSHAVFVHGDQAGILREGADLSFLTKFDQSEEFIVTDLQPYARRIEIPRRNGQPFSKQAPKGVYQICTSAVARRFARTVSARFVWVKFSGQEGTEAYPAMSIQAR</sequence>
<reference evidence="1 2" key="1">
    <citation type="submission" date="2021-03" db="EMBL/GenBank/DDBJ databases">
        <title>Genomic Encyclopedia of Type Strains, Phase III (KMG-III): the genomes of soil and plant-associated and newly described type strains.</title>
        <authorList>
            <person name="Whitman W."/>
        </authorList>
    </citation>
    <scope>NUCLEOTIDE SEQUENCE [LARGE SCALE GENOMIC DNA]</scope>
    <source>
        <strain evidence="1 2">IMMIB AFH-6</strain>
    </source>
</reference>